<proteinExistence type="predicted"/>
<name>A0A6C0BIH1_9ZZZZ</name>
<sequence length="141" mass="16274">MGKCETAAASVGIKISLYDLIIQLNETNFDLIQDMLHDGFIEDENNSLNDEYYATIWCEPFNGNALIYKEYLLTSLKKNGCLDRDLLLPVKEILRTDRWGYERSGTNSMSRPIDFDLSVPIEKYKDIEKIKTVFIIRQHSG</sequence>
<reference evidence="1" key="1">
    <citation type="journal article" date="2020" name="Nature">
        <title>Giant virus diversity and host interactions through global metagenomics.</title>
        <authorList>
            <person name="Schulz F."/>
            <person name="Roux S."/>
            <person name="Paez-Espino D."/>
            <person name="Jungbluth S."/>
            <person name="Walsh D.A."/>
            <person name="Denef V.J."/>
            <person name="McMahon K.D."/>
            <person name="Konstantinidis K.T."/>
            <person name="Eloe-Fadrosh E.A."/>
            <person name="Kyrpides N.C."/>
            <person name="Woyke T."/>
        </authorList>
    </citation>
    <scope>NUCLEOTIDE SEQUENCE</scope>
    <source>
        <strain evidence="1">GVMAG-M-3300013004-44</strain>
    </source>
</reference>
<organism evidence="1">
    <name type="scientific">viral metagenome</name>
    <dbReference type="NCBI Taxonomy" id="1070528"/>
    <lineage>
        <taxon>unclassified sequences</taxon>
        <taxon>metagenomes</taxon>
        <taxon>organismal metagenomes</taxon>
    </lineage>
</organism>
<accession>A0A6C0BIH1</accession>
<protein>
    <submittedName>
        <fullName evidence="1">Uncharacterized protein</fullName>
    </submittedName>
</protein>
<dbReference type="AlphaFoldDB" id="A0A6C0BIH1"/>
<dbReference type="EMBL" id="MN739159">
    <property type="protein sequence ID" value="QHS91359.1"/>
    <property type="molecule type" value="Genomic_DNA"/>
</dbReference>
<evidence type="ECO:0000313" key="1">
    <source>
        <dbReference type="EMBL" id="QHS91359.1"/>
    </source>
</evidence>